<evidence type="ECO:0000256" key="3">
    <source>
        <dbReference type="ARBA" id="ARBA00023136"/>
    </source>
</evidence>
<dbReference type="GO" id="GO:0022857">
    <property type="term" value="F:transmembrane transporter activity"/>
    <property type="evidence" value="ECO:0007669"/>
    <property type="project" value="InterPro"/>
</dbReference>
<dbReference type="Proteomes" id="UP000033220">
    <property type="component" value="Chromosome DSM 122"/>
</dbReference>
<dbReference type="STRING" id="1150469.RSPPHO_02169"/>
<dbReference type="InterPro" id="IPR036259">
    <property type="entry name" value="MFS_trans_sf"/>
</dbReference>
<feature type="domain" description="Major facilitator superfamily (MFS) profile" evidence="6">
    <location>
        <begin position="2"/>
        <end position="388"/>
    </location>
</feature>
<dbReference type="CDD" id="cd17477">
    <property type="entry name" value="MFS_YcaD_like"/>
    <property type="match status" value="1"/>
</dbReference>
<evidence type="ECO:0000256" key="5">
    <source>
        <dbReference type="SAM" id="Phobius"/>
    </source>
</evidence>
<proteinExistence type="predicted"/>
<evidence type="ECO:0000256" key="1">
    <source>
        <dbReference type="ARBA" id="ARBA00022692"/>
    </source>
</evidence>
<dbReference type="RefSeq" id="WP_014415429.1">
    <property type="nucleotide sequence ID" value="NC_017059.1"/>
</dbReference>
<evidence type="ECO:0000313" key="8">
    <source>
        <dbReference type="Proteomes" id="UP000033220"/>
    </source>
</evidence>
<dbReference type="PROSITE" id="PS50850">
    <property type="entry name" value="MFS"/>
    <property type="match status" value="1"/>
</dbReference>
<dbReference type="PANTHER" id="PTHR23521:SF3">
    <property type="entry name" value="MFS TRANSPORTER"/>
    <property type="match status" value="1"/>
</dbReference>
<feature type="transmembrane region" description="Helical" evidence="5">
    <location>
        <begin position="131"/>
        <end position="152"/>
    </location>
</feature>
<dbReference type="KEGG" id="rpm:RSPPHO_02169"/>
<feature type="transmembrane region" description="Helical" evidence="5">
    <location>
        <begin position="265"/>
        <end position="291"/>
    </location>
</feature>
<feature type="transmembrane region" description="Helical" evidence="5">
    <location>
        <begin position="363"/>
        <end position="382"/>
    </location>
</feature>
<feature type="transmembrane region" description="Helical" evidence="5">
    <location>
        <begin position="158"/>
        <end position="178"/>
    </location>
</feature>
<keyword evidence="8" id="KW-1185">Reference proteome</keyword>
<dbReference type="HOGENOM" id="CLU_035018_1_1_5"/>
<reference evidence="7 8" key="1">
    <citation type="submission" date="2012-02" db="EMBL/GenBank/DDBJ databases">
        <title>Shotgun genome sequence of Phaeospirillum photometricum DSM 122.</title>
        <authorList>
            <person name="Duquesne K."/>
            <person name="Sturgis J."/>
        </authorList>
    </citation>
    <scope>NUCLEOTIDE SEQUENCE [LARGE SCALE GENOMIC DNA]</scope>
    <source>
        <strain evidence="8">DSM122</strain>
    </source>
</reference>
<feature type="transmembrane region" description="Helical" evidence="5">
    <location>
        <begin position="297"/>
        <end position="322"/>
    </location>
</feature>
<dbReference type="AlphaFoldDB" id="H6SLD0"/>
<sequence length="424" mass="43756">MTALIASLSSLLGGTAFLLLGNGLLGTLLGVGLADMGQGPAVSSLVMGAYFSGLILGSLRLPALIGRVGHIRAFALLACVFSTAVLAHALMVNAWAWAALRFVEGVAMAGLFMCLESWLNERATRETRGTVLSIYMITLYLAQGLGPLLLMAGDPKSTAPFAVAAMLLSLAVVPITLTRLPSPSLPATKSFGARRLIEVSPSGFLGSFGSGLGLGAFYALGPLFARMAGFTIDQVALFMSSIIIGGLVLQWPLGRLSDRTDRRRILLLATTGVAVCCAVLALLTLAGGAALAGGLTFALFLLVSALFGSLLTLIYPISVALANDRVTSSDMVGVSGGLLFVNSVGSAIGPLIAAGLMEGMGPAGLFVFLSLVGGGLGLATLWRMMAREPALGPDRQPFRVTPSTSPVVGELDPRQDPAREEPRP</sequence>
<keyword evidence="1 5" id="KW-0812">Transmembrane</keyword>
<feature type="transmembrane region" description="Helical" evidence="5">
    <location>
        <begin position="334"/>
        <end position="357"/>
    </location>
</feature>
<feature type="transmembrane region" description="Helical" evidence="5">
    <location>
        <begin position="73"/>
        <end position="92"/>
    </location>
</feature>
<evidence type="ECO:0000313" key="7">
    <source>
        <dbReference type="EMBL" id="CCG08795.1"/>
    </source>
</evidence>
<feature type="transmembrane region" description="Helical" evidence="5">
    <location>
        <begin position="98"/>
        <end position="119"/>
    </location>
</feature>
<name>H6SLD0_PARPM</name>
<feature type="transmembrane region" description="Helical" evidence="5">
    <location>
        <begin position="232"/>
        <end position="253"/>
    </location>
</feature>
<keyword evidence="2 5" id="KW-1133">Transmembrane helix</keyword>
<feature type="transmembrane region" description="Helical" evidence="5">
    <location>
        <begin position="42"/>
        <end position="61"/>
    </location>
</feature>
<dbReference type="InterPro" id="IPR047200">
    <property type="entry name" value="MFS_YcaD-like"/>
</dbReference>
<dbReference type="InterPro" id="IPR020846">
    <property type="entry name" value="MFS_dom"/>
</dbReference>
<evidence type="ECO:0000256" key="4">
    <source>
        <dbReference type="SAM" id="MobiDB-lite"/>
    </source>
</evidence>
<dbReference type="PATRIC" id="fig|1150469.3.peg.2440"/>
<feature type="region of interest" description="Disordered" evidence="4">
    <location>
        <begin position="392"/>
        <end position="424"/>
    </location>
</feature>
<protein>
    <submittedName>
        <fullName evidence="7">Major facilitator superfamily MFS_1</fullName>
    </submittedName>
</protein>
<evidence type="ECO:0000256" key="2">
    <source>
        <dbReference type="ARBA" id="ARBA00022989"/>
    </source>
</evidence>
<dbReference type="SUPFAM" id="SSF103473">
    <property type="entry name" value="MFS general substrate transporter"/>
    <property type="match status" value="1"/>
</dbReference>
<dbReference type="InterPro" id="IPR011701">
    <property type="entry name" value="MFS"/>
</dbReference>
<dbReference type="eggNOG" id="COG0477">
    <property type="taxonomic scope" value="Bacteria"/>
</dbReference>
<dbReference type="GO" id="GO:0005886">
    <property type="term" value="C:plasma membrane"/>
    <property type="evidence" value="ECO:0007669"/>
    <property type="project" value="TreeGrafter"/>
</dbReference>
<dbReference type="Gene3D" id="1.20.1250.20">
    <property type="entry name" value="MFS general substrate transporter like domains"/>
    <property type="match status" value="2"/>
</dbReference>
<feature type="compositionally biased region" description="Basic and acidic residues" evidence="4">
    <location>
        <begin position="411"/>
        <end position="424"/>
    </location>
</feature>
<accession>H6SLD0</accession>
<gene>
    <name evidence="7" type="ORF">RSPPHO_02169</name>
</gene>
<dbReference type="PANTHER" id="PTHR23521">
    <property type="entry name" value="TRANSPORTER MFS SUPERFAMILY"/>
    <property type="match status" value="1"/>
</dbReference>
<keyword evidence="3 5" id="KW-0472">Membrane</keyword>
<evidence type="ECO:0000259" key="6">
    <source>
        <dbReference type="PROSITE" id="PS50850"/>
    </source>
</evidence>
<dbReference type="EMBL" id="HE663493">
    <property type="protein sequence ID" value="CCG08795.1"/>
    <property type="molecule type" value="Genomic_DNA"/>
</dbReference>
<dbReference type="OrthoDB" id="9810614at2"/>
<feature type="transmembrane region" description="Helical" evidence="5">
    <location>
        <begin position="199"/>
        <end position="220"/>
    </location>
</feature>
<dbReference type="Pfam" id="PF07690">
    <property type="entry name" value="MFS_1"/>
    <property type="match status" value="1"/>
</dbReference>
<organism evidence="7 8">
    <name type="scientific">Pararhodospirillum photometricum DSM 122</name>
    <dbReference type="NCBI Taxonomy" id="1150469"/>
    <lineage>
        <taxon>Bacteria</taxon>
        <taxon>Pseudomonadati</taxon>
        <taxon>Pseudomonadota</taxon>
        <taxon>Alphaproteobacteria</taxon>
        <taxon>Rhodospirillales</taxon>
        <taxon>Rhodospirillaceae</taxon>
        <taxon>Pararhodospirillum</taxon>
    </lineage>
</organism>